<dbReference type="EMBL" id="JAAAIL010000632">
    <property type="protein sequence ID" value="KAG0274235.1"/>
    <property type="molecule type" value="Genomic_DNA"/>
</dbReference>
<proteinExistence type="predicted"/>
<sequence>MSLRKNARETVFSTFSKEQDETVSGAMAVAIPEIEDDLLRLKDFRLETQENALYIPQQAKPSLQSSDDTLFPLMEKAIEFLAGPGLVFLLLGDSGGGKSIFNLQLERTLWKSYKKGDPIPLHINLPLIDNPQDDLIRKQLQRLDFSDTQIMELKAQNRQLIVICDGYDE</sequence>
<keyword evidence="2" id="KW-1185">Reference proteome</keyword>
<protein>
    <recommendedName>
        <fullName evidence="3">NACHT domain-containing protein</fullName>
    </recommendedName>
</protein>
<dbReference type="InterPro" id="IPR027417">
    <property type="entry name" value="P-loop_NTPase"/>
</dbReference>
<comment type="caution">
    <text evidence="1">The sequence shown here is derived from an EMBL/GenBank/DDBJ whole genome shotgun (WGS) entry which is preliminary data.</text>
</comment>
<evidence type="ECO:0000313" key="2">
    <source>
        <dbReference type="Proteomes" id="UP001194580"/>
    </source>
</evidence>
<gene>
    <name evidence="1" type="ORF">BGZ95_009983</name>
</gene>
<reference evidence="1" key="1">
    <citation type="journal article" date="2020" name="Fungal Divers.">
        <title>Resolving the Mortierellaceae phylogeny through synthesis of multi-gene phylogenetics and phylogenomics.</title>
        <authorList>
            <person name="Vandepol N."/>
            <person name="Liber J."/>
            <person name="Desiro A."/>
            <person name="Na H."/>
            <person name="Kennedy M."/>
            <person name="Barry K."/>
            <person name="Grigoriev I.V."/>
            <person name="Miller A.N."/>
            <person name="O'Donnell K."/>
            <person name="Stajich J.E."/>
            <person name="Bonito G."/>
        </authorList>
    </citation>
    <scope>NUCLEOTIDE SEQUENCE</scope>
    <source>
        <strain evidence="1">NRRL 28262</strain>
    </source>
</reference>
<evidence type="ECO:0000313" key="1">
    <source>
        <dbReference type="EMBL" id="KAG0274235.1"/>
    </source>
</evidence>
<name>A0AAD4DCB7_9FUNG</name>
<accession>A0AAD4DCB7</accession>
<dbReference type="Gene3D" id="3.40.50.300">
    <property type="entry name" value="P-loop containing nucleotide triphosphate hydrolases"/>
    <property type="match status" value="1"/>
</dbReference>
<organism evidence="1 2">
    <name type="scientific">Linnemannia exigua</name>
    <dbReference type="NCBI Taxonomy" id="604196"/>
    <lineage>
        <taxon>Eukaryota</taxon>
        <taxon>Fungi</taxon>
        <taxon>Fungi incertae sedis</taxon>
        <taxon>Mucoromycota</taxon>
        <taxon>Mortierellomycotina</taxon>
        <taxon>Mortierellomycetes</taxon>
        <taxon>Mortierellales</taxon>
        <taxon>Mortierellaceae</taxon>
        <taxon>Linnemannia</taxon>
    </lineage>
</organism>
<evidence type="ECO:0008006" key="3">
    <source>
        <dbReference type="Google" id="ProtNLM"/>
    </source>
</evidence>
<dbReference type="AlphaFoldDB" id="A0AAD4DCB7"/>
<dbReference type="Proteomes" id="UP001194580">
    <property type="component" value="Unassembled WGS sequence"/>
</dbReference>
<feature type="non-terminal residue" evidence="1">
    <location>
        <position position="169"/>
    </location>
</feature>